<evidence type="ECO:0000313" key="3">
    <source>
        <dbReference type="EMBL" id="CRL06510.1"/>
    </source>
</evidence>
<dbReference type="InterPro" id="IPR045602">
    <property type="entry name" value="MARF1_LOTUS"/>
</dbReference>
<dbReference type="Gene3D" id="3.30.420.610">
    <property type="entry name" value="LOTUS domain-like"/>
    <property type="match status" value="2"/>
</dbReference>
<dbReference type="PROSITE" id="PS51644">
    <property type="entry name" value="HTH_OST"/>
    <property type="match status" value="3"/>
</dbReference>
<dbReference type="InterPro" id="IPR025605">
    <property type="entry name" value="OST-HTH/LOTUS_dom"/>
</dbReference>
<name>A0A1J1J4X1_9DIPT</name>
<protein>
    <submittedName>
        <fullName evidence="3">CLUMA_CG019553, isoform A</fullName>
    </submittedName>
</protein>
<feature type="compositionally biased region" description="Polar residues" evidence="1">
    <location>
        <begin position="1052"/>
        <end position="1062"/>
    </location>
</feature>
<dbReference type="InterPro" id="IPR012677">
    <property type="entry name" value="Nucleotide-bd_a/b_plait_sf"/>
</dbReference>
<dbReference type="GO" id="GO:0003676">
    <property type="term" value="F:nucleic acid binding"/>
    <property type="evidence" value="ECO:0007669"/>
    <property type="project" value="InterPro"/>
</dbReference>
<feature type="region of interest" description="Disordered" evidence="1">
    <location>
        <begin position="71"/>
        <end position="92"/>
    </location>
</feature>
<feature type="region of interest" description="Disordered" evidence="1">
    <location>
        <begin position="1029"/>
        <end position="1086"/>
    </location>
</feature>
<accession>A0A1J1J4X1</accession>
<dbReference type="InterPro" id="IPR035979">
    <property type="entry name" value="RBD_domain_sf"/>
</dbReference>
<feature type="domain" description="HTH OST-type" evidence="2">
    <location>
        <begin position="487"/>
        <end position="565"/>
    </location>
</feature>
<dbReference type="Pfam" id="PF19687">
    <property type="entry name" value="MARF1_LOTUS"/>
    <property type="match status" value="1"/>
</dbReference>
<dbReference type="OrthoDB" id="549353at2759"/>
<dbReference type="SUPFAM" id="SSF54928">
    <property type="entry name" value="RNA-binding domain, RBD"/>
    <property type="match status" value="1"/>
</dbReference>
<dbReference type="Pfam" id="PF12872">
    <property type="entry name" value="OST-HTH"/>
    <property type="match status" value="4"/>
</dbReference>
<dbReference type="EMBL" id="CVRI01000067">
    <property type="protein sequence ID" value="CRL06510.1"/>
    <property type="molecule type" value="Genomic_DNA"/>
</dbReference>
<proteinExistence type="predicted"/>
<evidence type="ECO:0000256" key="1">
    <source>
        <dbReference type="SAM" id="MobiDB-lite"/>
    </source>
</evidence>
<gene>
    <name evidence="3" type="ORF">CLUMA_CG019553</name>
</gene>
<feature type="region of interest" description="Disordered" evidence="1">
    <location>
        <begin position="1140"/>
        <end position="1160"/>
    </location>
</feature>
<dbReference type="Proteomes" id="UP000183832">
    <property type="component" value="Unassembled WGS sequence"/>
</dbReference>
<evidence type="ECO:0000259" key="2">
    <source>
        <dbReference type="PROSITE" id="PS51644"/>
    </source>
</evidence>
<evidence type="ECO:0000313" key="4">
    <source>
        <dbReference type="Proteomes" id="UP000183832"/>
    </source>
</evidence>
<feature type="compositionally biased region" description="Low complexity" evidence="1">
    <location>
        <begin position="1031"/>
        <end position="1051"/>
    </location>
</feature>
<dbReference type="InterPro" id="IPR041966">
    <property type="entry name" value="LOTUS-like"/>
</dbReference>
<reference evidence="3 4" key="1">
    <citation type="submission" date="2015-04" db="EMBL/GenBank/DDBJ databases">
        <authorList>
            <person name="Syromyatnikov M.Y."/>
            <person name="Popov V.N."/>
        </authorList>
    </citation>
    <scope>NUCLEOTIDE SEQUENCE [LARGE SCALE GENOMIC DNA]</scope>
</reference>
<dbReference type="Gene3D" id="3.30.70.330">
    <property type="match status" value="1"/>
</dbReference>
<sequence length="1160" mass="132570">MSNPFFFNNRLSQRRFSYAQQKSRGSKSANSMNFTDNFADIPLHNSTMNKSRGQYLVRSFSNASVDMNSNAFDAQSHSSNNSTNQESNKPSFSSLFTSVANQSSDNINHKSNSDHLSYDSSTQDDDGIFLQISNLDQWYDETNLRSYLISQLKPITPILSLSIETPSIAKVKVPSMQFAKQVVSHLHRKKMGHKRIFVSFMKDKTSAECSALRNKVAGLLKDVSSHQLPMSKFRELFQFRFKSSISILDLYRMPEICAITVNNNDEKLIALQPEIVSKLENEILVNSNQHSAPYCIYHFKADKNKGWAEIEIDPLPYTMMGITQVQSMIHSLLKSHQSDIPIASLLFCLQSELNVTIQPNDRGVSLEHLVSCVPGVQIKNNDYGIKVLVWSDESTSEDINLKGLSLTCGDAADNVSREVIELIKMCPKSTMTFSKFIPTYHNHFGKQCRVADYGCTKLIELFEAMSSIVQVLGDGESRQITLTHRTQIRRFSNDLFKILRAQPNKSLHLSMLSQAYLATHNRIFDVTDYGVCEIDDLLDSLRNNSFIMVTRKRTESDDVCMFIQKRRQTNVEIEKTSVFAGEVVELLRNASQYSIPFRMFVRSYHYYFGFQCKLSDYGFLRLAELLEALSGTVEMDQSNEENRKIFLSRKMALRVFSEQIQDVIKGMTGHANMMVKVDDVMDMHKNNYGYQMQGSSLGYESVIDALKFVPFVELNSFGNELWIVSHLENEKFRKRAMLACIAIIDIGNKVPLSRFHSVFGDRFKFNICEKTLHAMKHAVEIEMVNGIKMISISNMMKFMIHVANVLEQKKRININELKSIMKLNLSTTFNFGYPNISTLFQAFPDTFKVVDEKPLHERSEIELHPDCPFSPLGLKKMLNMKQIQMPDEKPDMFMKTNTQPDHLPATMRCIQKPSQSSLMQEQQTSKFNPQQNEEFFNRTALNNSNVEQLSKNFNRNNPFMMGDVTLSTTMPTDVMSQILNNSYNHNNQYQRFMSSNPFEDSFSTSQSFYERNLKFQQQQQLQMMKRDHFNSSGMSSGASQSSSLGSSSLSAYETSMQQQQHYSMMAPPFHSRFDPPKPDTPPSKPLWLDPVWSCDVNNNVNSNSHNNNSGNSEALKAFNFHVVSPFMSFKTMFTFDNQNQNVGNNKNSSSSSNNNTNQKK</sequence>
<organism evidence="3 4">
    <name type="scientific">Clunio marinus</name>
    <dbReference type="NCBI Taxonomy" id="568069"/>
    <lineage>
        <taxon>Eukaryota</taxon>
        <taxon>Metazoa</taxon>
        <taxon>Ecdysozoa</taxon>
        <taxon>Arthropoda</taxon>
        <taxon>Hexapoda</taxon>
        <taxon>Insecta</taxon>
        <taxon>Pterygota</taxon>
        <taxon>Neoptera</taxon>
        <taxon>Endopterygota</taxon>
        <taxon>Diptera</taxon>
        <taxon>Nematocera</taxon>
        <taxon>Chironomoidea</taxon>
        <taxon>Chironomidae</taxon>
        <taxon>Clunio</taxon>
    </lineage>
</organism>
<feature type="domain" description="HTH OST-type" evidence="2">
    <location>
        <begin position="411"/>
        <end position="486"/>
    </location>
</feature>
<keyword evidence="4" id="KW-1185">Reference proteome</keyword>
<dbReference type="AlphaFoldDB" id="A0A1J1J4X1"/>
<feature type="domain" description="HTH OST-type" evidence="2">
    <location>
        <begin position="575"/>
        <end position="649"/>
    </location>
</feature>
<dbReference type="STRING" id="568069.A0A1J1J4X1"/>